<evidence type="ECO:0000256" key="3">
    <source>
        <dbReference type="ARBA" id="ARBA00022448"/>
    </source>
</evidence>
<keyword evidence="9" id="KW-0406">Ion transport</keyword>
<evidence type="ECO:0000256" key="9">
    <source>
        <dbReference type="ARBA" id="ARBA00023065"/>
    </source>
</evidence>
<dbReference type="EMBL" id="CP002056">
    <property type="protein sequence ID" value="ADI28756.1"/>
    <property type="molecule type" value="Genomic_DNA"/>
</dbReference>
<evidence type="ECO:0000256" key="4">
    <source>
        <dbReference type="ARBA" id="ARBA00022452"/>
    </source>
</evidence>
<dbReference type="CDD" id="cd01347">
    <property type="entry name" value="ligand_gated_channel"/>
    <property type="match status" value="1"/>
</dbReference>
<dbReference type="Gene3D" id="2.170.130.10">
    <property type="entry name" value="TonB-dependent receptor, plug domain"/>
    <property type="match status" value="1"/>
</dbReference>
<protein>
    <submittedName>
        <fullName evidence="19">TonB-dependent receptor</fullName>
    </submittedName>
</protein>
<keyword evidence="20" id="KW-1185">Reference proteome</keyword>
<keyword evidence="6 14" id="KW-0812">Transmembrane</keyword>
<dbReference type="InterPro" id="IPR012910">
    <property type="entry name" value="Plug_dom"/>
</dbReference>
<evidence type="ECO:0000256" key="15">
    <source>
        <dbReference type="RuleBase" id="RU003357"/>
    </source>
</evidence>
<dbReference type="OrthoDB" id="9760620at2"/>
<evidence type="ECO:0000256" key="6">
    <source>
        <dbReference type="ARBA" id="ARBA00022692"/>
    </source>
</evidence>
<feature type="domain" description="TonB-dependent receptor-like beta-barrel" evidence="17">
    <location>
        <begin position="231"/>
        <end position="668"/>
    </location>
</feature>
<feature type="domain" description="TonB-dependent receptor plug" evidence="18">
    <location>
        <begin position="52"/>
        <end position="161"/>
    </location>
</feature>
<keyword evidence="8" id="KW-0408">Iron</keyword>
<dbReference type="InterPro" id="IPR037066">
    <property type="entry name" value="Plug_dom_sf"/>
</dbReference>
<dbReference type="InterPro" id="IPR036942">
    <property type="entry name" value="Beta-barrel_TonB_sf"/>
</dbReference>
<dbReference type="AlphaFoldDB" id="D7DLS2"/>
<keyword evidence="5" id="KW-0410">Iron transport</keyword>
<evidence type="ECO:0000259" key="17">
    <source>
        <dbReference type="Pfam" id="PF00593"/>
    </source>
</evidence>
<proteinExistence type="inferred from homology"/>
<evidence type="ECO:0000256" key="13">
    <source>
        <dbReference type="ARBA" id="ARBA00023237"/>
    </source>
</evidence>
<gene>
    <name evidence="19" type="ordered locus">M301_0369</name>
</gene>
<dbReference type="PANTHER" id="PTHR32552:SF68">
    <property type="entry name" value="FERRICHROME OUTER MEMBRANE TRANSPORTER_PHAGE RECEPTOR"/>
    <property type="match status" value="1"/>
</dbReference>
<evidence type="ECO:0000259" key="18">
    <source>
        <dbReference type="Pfam" id="PF07715"/>
    </source>
</evidence>
<reference evidence="20" key="1">
    <citation type="submission" date="2010-05" db="EMBL/GenBank/DDBJ databases">
        <title>Complete sequence of Methylotenera sp. 301.</title>
        <authorList>
            <person name="Lucas S."/>
            <person name="Copeland A."/>
            <person name="Lapidus A."/>
            <person name="Cheng J.-F."/>
            <person name="Bruce D."/>
            <person name="Goodwin L."/>
            <person name="Pitluck S."/>
            <person name="Clum A."/>
            <person name="Land M."/>
            <person name="Hauser L."/>
            <person name="Kyrpides N."/>
            <person name="Ivanova N."/>
            <person name="Chistoservova L."/>
            <person name="Kalyuzhnaya M."/>
            <person name="Woyke T."/>
        </authorList>
    </citation>
    <scope>NUCLEOTIDE SEQUENCE [LARGE SCALE GENOMIC DNA]</scope>
    <source>
        <strain evidence="20">301</strain>
    </source>
</reference>
<dbReference type="STRING" id="666681.M301_0369"/>
<keyword evidence="7 16" id="KW-0732">Signal</keyword>
<keyword evidence="12 19" id="KW-0675">Receptor</keyword>
<name>D7DLS2_METV0</name>
<dbReference type="KEGG" id="meh:M301_0369"/>
<dbReference type="GO" id="GO:0015344">
    <property type="term" value="F:siderophore uptake transmembrane transporter activity"/>
    <property type="evidence" value="ECO:0007669"/>
    <property type="project" value="TreeGrafter"/>
</dbReference>
<dbReference type="Pfam" id="PF07715">
    <property type="entry name" value="Plug"/>
    <property type="match status" value="1"/>
</dbReference>
<keyword evidence="3 14" id="KW-0813">Transport</keyword>
<evidence type="ECO:0000256" key="14">
    <source>
        <dbReference type="PROSITE-ProRule" id="PRU01360"/>
    </source>
</evidence>
<keyword evidence="11 14" id="KW-0472">Membrane</keyword>
<dbReference type="InterPro" id="IPR000531">
    <property type="entry name" value="Beta-barrel_TonB"/>
</dbReference>
<evidence type="ECO:0000256" key="7">
    <source>
        <dbReference type="ARBA" id="ARBA00022729"/>
    </source>
</evidence>
<accession>D7DLS2</accession>
<evidence type="ECO:0000256" key="10">
    <source>
        <dbReference type="ARBA" id="ARBA00023077"/>
    </source>
</evidence>
<feature type="chain" id="PRO_5003094546" evidence="16">
    <location>
        <begin position="31"/>
        <end position="714"/>
    </location>
</feature>
<evidence type="ECO:0000256" key="2">
    <source>
        <dbReference type="ARBA" id="ARBA00009810"/>
    </source>
</evidence>
<evidence type="ECO:0000256" key="11">
    <source>
        <dbReference type="ARBA" id="ARBA00023136"/>
    </source>
</evidence>
<dbReference type="PANTHER" id="PTHR32552">
    <property type="entry name" value="FERRICHROME IRON RECEPTOR-RELATED"/>
    <property type="match status" value="1"/>
</dbReference>
<evidence type="ECO:0000256" key="5">
    <source>
        <dbReference type="ARBA" id="ARBA00022496"/>
    </source>
</evidence>
<sequence length="714" mass="78126" precursor="true">MKTKSLKSKPFNQKPLFIIIAAIVSPQVYAEDTISLAPVVVTATRTQQNSFDLPVAIDVVEKKDIQDGQLQMLLSESLIRVPGITAQNRNNQAQDPQISSRGFGSRSSFGVRGIRVYVDGIPLTMPDGQGQPGVVDLSAIKSIEVMRGPFSALYGNSSGGVIQLLTEDAPKTAEIGGSVMFGSDNTKRQVLNTTGTSENIEYLLNVSNFETDGYREHGAGKKQAVTAKFKINLDEDTKLTTLVNWFDQNAQDPSGLPRTAVNTPTEKTPSAFDNPTGVTSAAVKADTRVSRSHTQVGFNLTHGLNENNAINATAYVGSRENEQILATNAVGTNARASVISREFYGTDLRWDNKGEVFNKSYSLSFGLNYGKSSDARFDTNILSAGLPVKTLNRDEDNIVSNFDEYIQGKLSILDNVDLHAGVRHTNVKLEVKDKFITGAGANGNNSGSVEYQKNTPVIGVVWKVTPTFNLYANYGRGFETPTFVEAAFTTTGTNSTPNLALKPSESRNMEVGAKAFISDNTQANLNLFRITTKDELVISDSLNGRTVYTNANDTKRTGVELSVDSQFANNISTYFSYALLNAKFDSDFTNSTVPPVTIKSGNYIPGTYKTQLYGELAWKYSPLGFSTAFEGRHNSKAYVNDTNTDAAPSYTIFNVRAGFEQKLASWSFSEFLRVENVFDKNYIGSVRVNDGNLRFFEPASDRNFLLSLNANYKF</sequence>
<keyword evidence="13 14" id="KW-0998">Cell outer membrane</keyword>
<reference evidence="19 20" key="2">
    <citation type="journal article" date="2011" name="J. Bacteriol.">
        <title>Genomes of three methylotrophs from a single niche uncover genetic and metabolic divergence of Methylophilaceae.</title>
        <authorList>
            <person name="Lapidus A."/>
            <person name="Clum A."/>
            <person name="Labutti K."/>
            <person name="Kaluzhnaya M.G."/>
            <person name="Lim S."/>
            <person name="Beck D.A."/>
            <person name="Glavina Del Rio T."/>
            <person name="Nolan M."/>
            <person name="Mavromatis K."/>
            <person name="Huntemann M."/>
            <person name="Lucas S."/>
            <person name="Lidstrom M.E."/>
            <person name="Ivanova N."/>
            <person name="Chistoserdova L."/>
        </authorList>
    </citation>
    <scope>NUCLEOTIDE SEQUENCE [LARGE SCALE GENOMIC DNA]</scope>
    <source>
        <strain evidence="19 20">301</strain>
    </source>
</reference>
<evidence type="ECO:0000256" key="16">
    <source>
        <dbReference type="SAM" id="SignalP"/>
    </source>
</evidence>
<feature type="signal peptide" evidence="16">
    <location>
        <begin position="1"/>
        <end position="30"/>
    </location>
</feature>
<evidence type="ECO:0000256" key="12">
    <source>
        <dbReference type="ARBA" id="ARBA00023170"/>
    </source>
</evidence>
<evidence type="ECO:0000313" key="19">
    <source>
        <dbReference type="EMBL" id="ADI28756.1"/>
    </source>
</evidence>
<dbReference type="PROSITE" id="PS52016">
    <property type="entry name" value="TONB_DEPENDENT_REC_3"/>
    <property type="match status" value="1"/>
</dbReference>
<dbReference type="SUPFAM" id="SSF56935">
    <property type="entry name" value="Porins"/>
    <property type="match status" value="1"/>
</dbReference>
<organism evidence="19 20">
    <name type="scientific">Methylotenera versatilis (strain 301)</name>
    <dbReference type="NCBI Taxonomy" id="666681"/>
    <lineage>
        <taxon>Bacteria</taxon>
        <taxon>Pseudomonadati</taxon>
        <taxon>Pseudomonadota</taxon>
        <taxon>Betaproteobacteria</taxon>
        <taxon>Nitrosomonadales</taxon>
        <taxon>Methylophilaceae</taxon>
        <taxon>Methylotenera</taxon>
    </lineage>
</organism>
<evidence type="ECO:0000256" key="1">
    <source>
        <dbReference type="ARBA" id="ARBA00004571"/>
    </source>
</evidence>
<comment type="similarity">
    <text evidence="2 14 15">Belongs to the TonB-dependent receptor family.</text>
</comment>
<dbReference type="GO" id="GO:0009279">
    <property type="term" value="C:cell outer membrane"/>
    <property type="evidence" value="ECO:0007669"/>
    <property type="project" value="UniProtKB-SubCell"/>
</dbReference>
<dbReference type="HOGENOM" id="CLU_008287_13_0_4"/>
<dbReference type="RefSeq" id="WP_013147072.1">
    <property type="nucleotide sequence ID" value="NC_014207.1"/>
</dbReference>
<dbReference type="Pfam" id="PF00593">
    <property type="entry name" value="TonB_dep_Rec_b-barrel"/>
    <property type="match status" value="1"/>
</dbReference>
<keyword evidence="10 15" id="KW-0798">TonB box</keyword>
<dbReference type="Proteomes" id="UP000000383">
    <property type="component" value="Chromosome"/>
</dbReference>
<dbReference type="InterPro" id="IPR039426">
    <property type="entry name" value="TonB-dep_rcpt-like"/>
</dbReference>
<evidence type="ECO:0000256" key="8">
    <source>
        <dbReference type="ARBA" id="ARBA00023004"/>
    </source>
</evidence>
<comment type="subcellular location">
    <subcellularLocation>
        <location evidence="1 14">Cell outer membrane</location>
        <topology evidence="1 14">Multi-pass membrane protein</topology>
    </subcellularLocation>
</comment>
<dbReference type="Gene3D" id="2.40.170.20">
    <property type="entry name" value="TonB-dependent receptor, beta-barrel domain"/>
    <property type="match status" value="1"/>
</dbReference>
<evidence type="ECO:0000313" key="20">
    <source>
        <dbReference type="Proteomes" id="UP000000383"/>
    </source>
</evidence>
<keyword evidence="4 14" id="KW-1134">Transmembrane beta strand</keyword>
<dbReference type="eggNOG" id="COG4772">
    <property type="taxonomic scope" value="Bacteria"/>
</dbReference>